<sequence>MESQHAQKYQKLINEYTKTKAQLTIVKNALLEEQALATQLKNENKLLSLEAKKTEQQNELLFSHNQRLSKRIEILQNDTKNNNKKSKNSQYEAIEVMSQELERKVLENAELYDTCQNLKQEKDMLQSKLIAILKQNNTLKESVSFEQLQIEQLIDEQNKTNDKLKTDEDFEKISEYKIMKSNLIMNLAHNIMIQKLLSKEKKENWSFKIFHKETQKYLVIIEYIT</sequence>
<dbReference type="PANTHER" id="PTHR21448">
    <property type="entry name" value="SMOOTH MUSCLE MYOSIN HEAVY CHAIN-RELATED"/>
    <property type="match status" value="1"/>
</dbReference>
<organism evidence="3 4">
    <name type="scientific">Piromyces finnis</name>
    <dbReference type="NCBI Taxonomy" id="1754191"/>
    <lineage>
        <taxon>Eukaryota</taxon>
        <taxon>Fungi</taxon>
        <taxon>Fungi incertae sedis</taxon>
        <taxon>Chytridiomycota</taxon>
        <taxon>Chytridiomycota incertae sedis</taxon>
        <taxon>Neocallimastigomycetes</taxon>
        <taxon>Neocallimastigales</taxon>
        <taxon>Neocallimastigaceae</taxon>
        <taxon>Piromyces</taxon>
    </lineage>
</organism>
<name>A0A1Y1VI25_9FUNG</name>
<comment type="caution">
    <text evidence="3">The sequence shown here is derived from an EMBL/GenBank/DDBJ whole genome shotgun (WGS) entry which is preliminary data.</text>
</comment>
<evidence type="ECO:0000256" key="1">
    <source>
        <dbReference type="SAM" id="Coils"/>
    </source>
</evidence>
<dbReference type="GO" id="GO:0005769">
    <property type="term" value="C:early endosome"/>
    <property type="evidence" value="ECO:0007669"/>
    <property type="project" value="TreeGrafter"/>
</dbReference>
<accession>A0A1Y1VI25</accession>
<proteinExistence type="predicted"/>
<dbReference type="EMBL" id="MCFH01000007">
    <property type="protein sequence ID" value="ORX56682.1"/>
    <property type="molecule type" value="Genomic_DNA"/>
</dbReference>
<feature type="coiled-coil region" evidence="1">
    <location>
        <begin position="37"/>
        <end position="156"/>
    </location>
</feature>
<dbReference type="GO" id="GO:0016020">
    <property type="term" value="C:membrane"/>
    <property type="evidence" value="ECO:0007669"/>
    <property type="project" value="TreeGrafter"/>
</dbReference>
<dbReference type="SMART" id="SM01254">
    <property type="entry name" value="KLRAQ"/>
    <property type="match status" value="1"/>
</dbReference>
<reference evidence="3 4" key="1">
    <citation type="submission" date="2016-08" db="EMBL/GenBank/DDBJ databases">
        <title>Genomes of anaerobic fungi encode conserved fungal cellulosomes for biomass hydrolysis.</title>
        <authorList>
            <consortium name="DOE Joint Genome Institute"/>
            <person name="Haitjema C.H."/>
            <person name="Gilmore S.P."/>
            <person name="Henske J.K."/>
            <person name="Solomon K.V."/>
            <person name="De Groot R."/>
            <person name="Kuo A."/>
            <person name="Mondo S.J."/>
            <person name="Salamov A.A."/>
            <person name="Labutti K."/>
            <person name="Zhao Z."/>
            <person name="Chiniquy J."/>
            <person name="Barry K."/>
            <person name="Brewer H.M."/>
            <person name="Purvine S.O."/>
            <person name="Wright A.T."/>
            <person name="Boxma B."/>
            <person name="Van Alen T."/>
            <person name="Hackstein J.H."/>
            <person name="Baker S.E."/>
            <person name="Grigoriev I.V."/>
            <person name="O'Malley M.A."/>
        </authorList>
    </citation>
    <scope>NUCLEOTIDE SEQUENCE [LARGE SCALE GENOMIC DNA]</scope>
    <source>
        <strain evidence="4">finn</strain>
    </source>
</reference>
<dbReference type="Proteomes" id="UP000193719">
    <property type="component" value="Unassembled WGS sequence"/>
</dbReference>
<feature type="domain" description="Protein phosphatase 1 regulatory subunit 21 N-terminal" evidence="2">
    <location>
        <begin position="10"/>
        <end position="111"/>
    </location>
</feature>
<dbReference type="Pfam" id="PF10205">
    <property type="entry name" value="KLRAQ"/>
    <property type="match status" value="1"/>
</dbReference>
<reference evidence="3 4" key="2">
    <citation type="submission" date="2016-08" db="EMBL/GenBank/DDBJ databases">
        <title>Pervasive Adenine N6-methylation of Active Genes in Fungi.</title>
        <authorList>
            <consortium name="DOE Joint Genome Institute"/>
            <person name="Mondo S.J."/>
            <person name="Dannebaum R.O."/>
            <person name="Kuo R.C."/>
            <person name="Labutti K."/>
            <person name="Haridas S."/>
            <person name="Kuo A."/>
            <person name="Salamov A."/>
            <person name="Ahrendt S.R."/>
            <person name="Lipzen A."/>
            <person name="Sullivan W."/>
            <person name="Andreopoulos W.B."/>
            <person name="Clum A."/>
            <person name="Lindquist E."/>
            <person name="Daum C."/>
            <person name="Ramamoorthy G.K."/>
            <person name="Gryganskyi A."/>
            <person name="Culley D."/>
            <person name="Magnuson J.K."/>
            <person name="James T.Y."/>
            <person name="O'Malley M.A."/>
            <person name="Stajich J.E."/>
            <person name="Spatafora J.W."/>
            <person name="Visel A."/>
            <person name="Grigoriev I.V."/>
        </authorList>
    </citation>
    <scope>NUCLEOTIDE SEQUENCE [LARGE SCALE GENOMIC DNA]</scope>
    <source>
        <strain evidence="4">finn</strain>
    </source>
</reference>
<dbReference type="OrthoDB" id="5566667at2759"/>
<protein>
    <recommendedName>
        <fullName evidence="2">Protein phosphatase 1 regulatory subunit 21 N-terminal domain-containing protein</fullName>
    </recommendedName>
</protein>
<dbReference type="InterPro" id="IPR019343">
    <property type="entry name" value="PPP1R21_N"/>
</dbReference>
<dbReference type="InterPro" id="IPR040024">
    <property type="entry name" value="PPP1R21"/>
</dbReference>
<keyword evidence="4" id="KW-1185">Reference proteome</keyword>
<gene>
    <name evidence="3" type="ORF">BCR36DRAFT_395616</name>
</gene>
<evidence type="ECO:0000259" key="2">
    <source>
        <dbReference type="SMART" id="SM01254"/>
    </source>
</evidence>
<evidence type="ECO:0000313" key="4">
    <source>
        <dbReference type="Proteomes" id="UP000193719"/>
    </source>
</evidence>
<dbReference type="AlphaFoldDB" id="A0A1Y1VI25"/>
<dbReference type="STRING" id="1754191.A0A1Y1VI25"/>
<keyword evidence="1" id="KW-0175">Coiled coil</keyword>
<evidence type="ECO:0000313" key="3">
    <source>
        <dbReference type="EMBL" id="ORX56682.1"/>
    </source>
</evidence>
<dbReference type="PANTHER" id="PTHR21448:SF0">
    <property type="entry name" value="PROTEIN PHOSPHATASE 1 REGULATORY SUBUNIT 21"/>
    <property type="match status" value="1"/>
</dbReference>